<accession>A0AAR2LPT1</accession>
<dbReference type="InterPro" id="IPR008983">
    <property type="entry name" value="Tumour_necrosis_fac-like_dom"/>
</dbReference>
<comment type="subcellular location">
    <subcellularLocation>
        <location evidence="1">Secreted</location>
    </subcellularLocation>
</comment>
<keyword evidence="6" id="KW-1185">Reference proteome</keyword>
<protein>
    <recommendedName>
        <fullName evidence="4">C1q domain-containing protein</fullName>
    </recommendedName>
</protein>
<evidence type="ECO:0000256" key="2">
    <source>
        <dbReference type="ARBA" id="ARBA00022525"/>
    </source>
</evidence>
<dbReference type="AlphaFoldDB" id="A0AAR2LPT1"/>
<reference evidence="5" key="3">
    <citation type="submission" date="2025-09" db="UniProtKB">
        <authorList>
            <consortium name="Ensembl"/>
        </authorList>
    </citation>
    <scope>IDENTIFICATION</scope>
</reference>
<evidence type="ECO:0000313" key="5">
    <source>
        <dbReference type="Ensembl" id="ENSPNAP00000076331.1"/>
    </source>
</evidence>
<reference evidence="5" key="2">
    <citation type="submission" date="2025-08" db="UniProtKB">
        <authorList>
            <consortium name="Ensembl"/>
        </authorList>
    </citation>
    <scope>IDENTIFICATION</scope>
</reference>
<dbReference type="InterPro" id="IPR001073">
    <property type="entry name" value="C1q_dom"/>
</dbReference>
<dbReference type="InterPro" id="IPR050822">
    <property type="entry name" value="Cerebellin_Synaptic_Org"/>
</dbReference>
<reference evidence="5 6" key="1">
    <citation type="submission" date="2020-10" db="EMBL/GenBank/DDBJ databases">
        <title>Pygocentrus nattereri (red-bellied piranha) genome, fPygNat1, primary haplotype.</title>
        <authorList>
            <person name="Myers G."/>
            <person name="Meyer A."/>
            <person name="Karagic N."/>
            <person name="Pippel M."/>
            <person name="Winkler S."/>
            <person name="Tracey A."/>
            <person name="Wood J."/>
            <person name="Formenti G."/>
            <person name="Howe K."/>
            <person name="Fedrigo O."/>
            <person name="Jarvis E.D."/>
        </authorList>
    </citation>
    <scope>NUCLEOTIDE SEQUENCE [LARGE SCALE GENOMIC DNA]</scope>
</reference>
<dbReference type="PROSITE" id="PS50871">
    <property type="entry name" value="C1Q"/>
    <property type="match status" value="1"/>
</dbReference>
<proteinExistence type="predicted"/>
<evidence type="ECO:0000313" key="6">
    <source>
        <dbReference type="Proteomes" id="UP001501920"/>
    </source>
</evidence>
<dbReference type="Gene3D" id="2.60.120.40">
    <property type="match status" value="1"/>
</dbReference>
<evidence type="ECO:0000259" key="4">
    <source>
        <dbReference type="PROSITE" id="PS50871"/>
    </source>
</evidence>
<feature type="domain" description="C1q" evidence="4">
    <location>
        <begin position="47"/>
        <end position="186"/>
    </location>
</feature>
<sequence length="186" mass="20693">KHCQWVWKHCVTDPWMVPVLQQVLGTEDWTLAKFGEFSKTSNTLYHLRKQKVAFSAGLGLPAGQRGPFNVDTTLIYKQVLTNVGGAYNPYTGIFTAPVRGVYYIRFTSGIYGNKSNNIGLNLYKNEQHLMHLGELGADGATKHISSGVTLELVAGDVVYTRLPANYVVWDNSALRTSFSGFLIFPM</sequence>
<dbReference type="PANTHER" id="PTHR22923:SF102">
    <property type="entry name" value="CEREBELLIN 13-RELATED"/>
    <property type="match status" value="1"/>
</dbReference>
<dbReference type="Pfam" id="PF00386">
    <property type="entry name" value="C1q"/>
    <property type="match status" value="1"/>
</dbReference>
<dbReference type="Proteomes" id="UP001501920">
    <property type="component" value="Chromosome 23"/>
</dbReference>
<keyword evidence="2" id="KW-0964">Secreted</keyword>
<organism evidence="5 6">
    <name type="scientific">Pygocentrus nattereri</name>
    <name type="common">Red-bellied piranha</name>
    <dbReference type="NCBI Taxonomy" id="42514"/>
    <lineage>
        <taxon>Eukaryota</taxon>
        <taxon>Metazoa</taxon>
        <taxon>Chordata</taxon>
        <taxon>Craniata</taxon>
        <taxon>Vertebrata</taxon>
        <taxon>Euteleostomi</taxon>
        <taxon>Actinopterygii</taxon>
        <taxon>Neopterygii</taxon>
        <taxon>Teleostei</taxon>
        <taxon>Ostariophysi</taxon>
        <taxon>Characiformes</taxon>
        <taxon>Characoidei</taxon>
        <taxon>Pygocentrus</taxon>
    </lineage>
</organism>
<name>A0AAR2LPT1_PYGNA</name>
<keyword evidence="3" id="KW-0732">Signal</keyword>
<dbReference type="SMART" id="SM00110">
    <property type="entry name" value="C1Q"/>
    <property type="match status" value="1"/>
</dbReference>
<dbReference type="SUPFAM" id="SSF49842">
    <property type="entry name" value="TNF-like"/>
    <property type="match status" value="1"/>
</dbReference>
<dbReference type="GO" id="GO:0005576">
    <property type="term" value="C:extracellular region"/>
    <property type="evidence" value="ECO:0007669"/>
    <property type="project" value="UniProtKB-SubCell"/>
</dbReference>
<evidence type="ECO:0000256" key="3">
    <source>
        <dbReference type="ARBA" id="ARBA00022729"/>
    </source>
</evidence>
<dbReference type="PANTHER" id="PTHR22923">
    <property type="entry name" value="CEREBELLIN-RELATED"/>
    <property type="match status" value="1"/>
</dbReference>
<evidence type="ECO:0000256" key="1">
    <source>
        <dbReference type="ARBA" id="ARBA00004613"/>
    </source>
</evidence>
<dbReference type="Ensembl" id="ENSPNAT00000042345.1">
    <property type="protein sequence ID" value="ENSPNAP00000076331.1"/>
    <property type="gene ID" value="ENSPNAG00000037805.1"/>
</dbReference>
<dbReference type="PRINTS" id="PR00007">
    <property type="entry name" value="COMPLEMNTC1Q"/>
</dbReference>
<dbReference type="GeneTree" id="ENSGT00950000183116"/>